<gene>
    <name evidence="2" type="ORF">OMP39_04855</name>
</gene>
<dbReference type="PANTHER" id="PTHR34386">
    <property type="entry name" value="GLUTAREDOXIN"/>
    <property type="match status" value="1"/>
</dbReference>
<organism evidence="2 3">
    <name type="scientific">Caldimonas aquatica</name>
    <dbReference type="NCBI Taxonomy" id="376175"/>
    <lineage>
        <taxon>Bacteria</taxon>
        <taxon>Pseudomonadati</taxon>
        <taxon>Pseudomonadota</taxon>
        <taxon>Betaproteobacteria</taxon>
        <taxon>Burkholderiales</taxon>
        <taxon>Sphaerotilaceae</taxon>
        <taxon>Caldimonas</taxon>
    </lineage>
</organism>
<dbReference type="PROSITE" id="PS00195">
    <property type="entry name" value="GLUTAREDOXIN_1"/>
    <property type="match status" value="1"/>
</dbReference>
<sequence length="116" mass="12616">MPRLREVVSLALIAAVVLGGASVASHYHEQRLAQRMAAAQPGDIVMFSTTECPYCAKARVWLDEHRVNFTECNLSVSQACRQAFERLGGRGVPTFVVQGQVRSGFDPAWIAGALGR</sequence>
<dbReference type="Proteomes" id="UP001163266">
    <property type="component" value="Chromosome"/>
</dbReference>
<dbReference type="PROSITE" id="PS51354">
    <property type="entry name" value="GLUTAREDOXIN_2"/>
    <property type="match status" value="1"/>
</dbReference>
<evidence type="ECO:0000259" key="1">
    <source>
        <dbReference type="Pfam" id="PF00462"/>
    </source>
</evidence>
<dbReference type="PANTHER" id="PTHR34386:SF1">
    <property type="entry name" value="GLUTAREDOXIN-LIKE PROTEIN NRDH"/>
    <property type="match status" value="1"/>
</dbReference>
<dbReference type="EMBL" id="CP110257">
    <property type="protein sequence ID" value="UZD55912.1"/>
    <property type="molecule type" value="Genomic_DNA"/>
</dbReference>
<dbReference type="Gene3D" id="3.40.30.10">
    <property type="entry name" value="Glutaredoxin"/>
    <property type="match status" value="1"/>
</dbReference>
<accession>A0ABY6MV73</accession>
<dbReference type="Pfam" id="PF00462">
    <property type="entry name" value="Glutaredoxin"/>
    <property type="match status" value="1"/>
</dbReference>
<protein>
    <submittedName>
        <fullName evidence="2">Glutaredoxin family protein</fullName>
    </submittedName>
</protein>
<keyword evidence="3" id="KW-1185">Reference proteome</keyword>
<name>A0ABY6MV73_9BURK</name>
<dbReference type="InterPro" id="IPR051548">
    <property type="entry name" value="Grx-like_ET"/>
</dbReference>
<evidence type="ECO:0000313" key="3">
    <source>
        <dbReference type="Proteomes" id="UP001163266"/>
    </source>
</evidence>
<dbReference type="InterPro" id="IPR011767">
    <property type="entry name" value="GLR_AS"/>
</dbReference>
<evidence type="ECO:0000313" key="2">
    <source>
        <dbReference type="EMBL" id="UZD55912.1"/>
    </source>
</evidence>
<reference evidence="2" key="1">
    <citation type="submission" date="2022-10" db="EMBL/GenBank/DDBJ databases">
        <title>Complete genome sequence of Schlegelella aquatica LMG 23380.</title>
        <authorList>
            <person name="Musilova J."/>
            <person name="Kourilova X."/>
            <person name="Bezdicek M."/>
            <person name="Hermankova K."/>
            <person name="Obruca S."/>
            <person name="Sedlar K."/>
        </authorList>
    </citation>
    <scope>NUCLEOTIDE SEQUENCE</scope>
    <source>
        <strain evidence="2">LMG 23380</strain>
    </source>
</reference>
<proteinExistence type="predicted"/>
<dbReference type="CDD" id="cd02976">
    <property type="entry name" value="NrdH"/>
    <property type="match status" value="1"/>
</dbReference>
<dbReference type="RefSeq" id="WP_264893665.1">
    <property type="nucleotide sequence ID" value="NZ_CP110257.1"/>
</dbReference>
<dbReference type="InterPro" id="IPR002109">
    <property type="entry name" value="Glutaredoxin"/>
</dbReference>
<dbReference type="SUPFAM" id="SSF52833">
    <property type="entry name" value="Thioredoxin-like"/>
    <property type="match status" value="1"/>
</dbReference>
<dbReference type="InterPro" id="IPR036249">
    <property type="entry name" value="Thioredoxin-like_sf"/>
</dbReference>
<feature type="domain" description="Glutaredoxin" evidence="1">
    <location>
        <begin position="44"/>
        <end position="101"/>
    </location>
</feature>